<keyword evidence="1" id="KW-0472">Membrane</keyword>
<keyword evidence="3" id="KW-1185">Reference proteome</keyword>
<evidence type="ECO:0000256" key="1">
    <source>
        <dbReference type="SAM" id="Phobius"/>
    </source>
</evidence>
<evidence type="ECO:0000313" key="3">
    <source>
        <dbReference type="Proteomes" id="UP000077266"/>
    </source>
</evidence>
<dbReference type="EMBL" id="KV426180">
    <property type="protein sequence ID" value="KZV85679.1"/>
    <property type="molecule type" value="Genomic_DNA"/>
</dbReference>
<evidence type="ECO:0000313" key="2">
    <source>
        <dbReference type="EMBL" id="KZV85679.1"/>
    </source>
</evidence>
<organism evidence="2 3">
    <name type="scientific">Exidia glandulosa HHB12029</name>
    <dbReference type="NCBI Taxonomy" id="1314781"/>
    <lineage>
        <taxon>Eukaryota</taxon>
        <taxon>Fungi</taxon>
        <taxon>Dikarya</taxon>
        <taxon>Basidiomycota</taxon>
        <taxon>Agaricomycotina</taxon>
        <taxon>Agaricomycetes</taxon>
        <taxon>Auriculariales</taxon>
        <taxon>Exidiaceae</taxon>
        <taxon>Exidia</taxon>
    </lineage>
</organism>
<proteinExistence type="predicted"/>
<dbReference type="InParanoid" id="A0A165ZUK0"/>
<dbReference type="AlphaFoldDB" id="A0A165ZUK0"/>
<keyword evidence="1" id="KW-1133">Transmembrane helix</keyword>
<accession>A0A165ZUK0</accession>
<protein>
    <submittedName>
        <fullName evidence="2">Uncharacterized protein</fullName>
    </submittedName>
</protein>
<dbReference type="Proteomes" id="UP000077266">
    <property type="component" value="Unassembled WGS sequence"/>
</dbReference>
<keyword evidence="1" id="KW-0812">Transmembrane</keyword>
<sequence length="102" mass="11269">MRLRQSSLVSRWPVPTTRLTALTYTAGSICGWRANRCALDSGTITPERLSCAEARSSRKRQIIALEPLCVAAWLLTILLAAPSDMCNVHVPRVTRSLNCTSR</sequence>
<gene>
    <name evidence="2" type="ORF">EXIGLDRAFT_240009</name>
</gene>
<name>A0A165ZUK0_EXIGL</name>
<reference evidence="2 3" key="1">
    <citation type="journal article" date="2016" name="Mol. Biol. Evol.">
        <title>Comparative Genomics of Early-Diverging Mushroom-Forming Fungi Provides Insights into the Origins of Lignocellulose Decay Capabilities.</title>
        <authorList>
            <person name="Nagy L.G."/>
            <person name="Riley R."/>
            <person name="Tritt A."/>
            <person name="Adam C."/>
            <person name="Daum C."/>
            <person name="Floudas D."/>
            <person name="Sun H."/>
            <person name="Yadav J.S."/>
            <person name="Pangilinan J."/>
            <person name="Larsson K.H."/>
            <person name="Matsuura K."/>
            <person name="Barry K."/>
            <person name="Labutti K."/>
            <person name="Kuo R."/>
            <person name="Ohm R.A."/>
            <person name="Bhattacharya S.S."/>
            <person name="Shirouzu T."/>
            <person name="Yoshinaga Y."/>
            <person name="Martin F.M."/>
            <person name="Grigoriev I.V."/>
            <person name="Hibbett D.S."/>
        </authorList>
    </citation>
    <scope>NUCLEOTIDE SEQUENCE [LARGE SCALE GENOMIC DNA]</scope>
    <source>
        <strain evidence="2 3">HHB12029</strain>
    </source>
</reference>
<feature type="transmembrane region" description="Helical" evidence="1">
    <location>
        <begin position="62"/>
        <end position="81"/>
    </location>
</feature>